<dbReference type="EMBL" id="BMWP01000034">
    <property type="protein sequence ID" value="GGW47992.1"/>
    <property type="molecule type" value="Genomic_DNA"/>
</dbReference>
<dbReference type="CDD" id="cd20736">
    <property type="entry name" value="PoNe_Nuclease"/>
    <property type="match status" value="1"/>
</dbReference>
<comment type="caution">
    <text evidence="3">The sequence shown here is derived from an EMBL/GenBank/DDBJ whole genome shotgun (WGS) entry which is preliminary data.</text>
</comment>
<dbReference type="RefSeq" id="WP_026814558.1">
    <property type="nucleotide sequence ID" value="NZ_BMWP01000034.1"/>
</dbReference>
<name>A0A918J7V9_9FLAO</name>
<dbReference type="SUPFAM" id="SSF52980">
    <property type="entry name" value="Restriction endonuclease-like"/>
    <property type="match status" value="1"/>
</dbReference>
<dbReference type="GO" id="GO:0003676">
    <property type="term" value="F:nucleic acid binding"/>
    <property type="evidence" value="ECO:0007669"/>
    <property type="project" value="InterPro"/>
</dbReference>
<comment type="similarity">
    <text evidence="1 2">Belongs to the UPF0102 family.</text>
</comment>
<reference evidence="3" key="2">
    <citation type="submission" date="2020-09" db="EMBL/GenBank/DDBJ databases">
        <authorList>
            <person name="Sun Q."/>
            <person name="Kim S."/>
        </authorList>
    </citation>
    <scope>NUCLEOTIDE SEQUENCE</scope>
    <source>
        <strain evidence="3">KCTC 12113</strain>
    </source>
</reference>
<dbReference type="InterPro" id="IPR011856">
    <property type="entry name" value="tRNA_endonuc-like_dom_sf"/>
</dbReference>
<sequence>MGKHNEFGKQGEKLAEAYLIKKGYRIVHKNYRYLKAEIDIIARKNDILAVVEVKSRSSDYWQDIADSITEKKIKLLVNAANQYVVSRDLDIEVRFDIVTVLKDGTKFKIEHWENAFYHF</sequence>
<dbReference type="PANTHER" id="PTHR34039">
    <property type="entry name" value="UPF0102 PROTEIN YRAN"/>
    <property type="match status" value="1"/>
</dbReference>
<evidence type="ECO:0000256" key="1">
    <source>
        <dbReference type="ARBA" id="ARBA00006738"/>
    </source>
</evidence>
<evidence type="ECO:0000313" key="3">
    <source>
        <dbReference type="EMBL" id="GGW47992.1"/>
    </source>
</evidence>
<proteinExistence type="inferred from homology"/>
<dbReference type="AlphaFoldDB" id="A0A918J7V9"/>
<gene>
    <name evidence="3" type="ORF">GCM10007383_35040</name>
</gene>
<keyword evidence="4" id="KW-1185">Reference proteome</keyword>
<dbReference type="Gene3D" id="3.40.1350.10">
    <property type="match status" value="1"/>
</dbReference>
<evidence type="ECO:0000313" key="4">
    <source>
        <dbReference type="Proteomes" id="UP000634668"/>
    </source>
</evidence>
<dbReference type="Proteomes" id="UP000634668">
    <property type="component" value="Unassembled WGS sequence"/>
</dbReference>
<evidence type="ECO:0000256" key="2">
    <source>
        <dbReference type="HAMAP-Rule" id="MF_00048"/>
    </source>
</evidence>
<organism evidence="3 4">
    <name type="scientific">Arenibacter certesii</name>
    <dbReference type="NCBI Taxonomy" id="228955"/>
    <lineage>
        <taxon>Bacteria</taxon>
        <taxon>Pseudomonadati</taxon>
        <taxon>Bacteroidota</taxon>
        <taxon>Flavobacteriia</taxon>
        <taxon>Flavobacteriales</taxon>
        <taxon>Flavobacteriaceae</taxon>
        <taxon>Arenibacter</taxon>
    </lineage>
</organism>
<protein>
    <recommendedName>
        <fullName evidence="2">UPF0102 protein GCM10007383_35040</fullName>
    </recommendedName>
</protein>
<dbReference type="Pfam" id="PF02021">
    <property type="entry name" value="UPF0102"/>
    <property type="match status" value="1"/>
</dbReference>
<dbReference type="PANTHER" id="PTHR34039:SF1">
    <property type="entry name" value="UPF0102 PROTEIN YRAN"/>
    <property type="match status" value="1"/>
</dbReference>
<dbReference type="InterPro" id="IPR003509">
    <property type="entry name" value="UPF0102_YraN-like"/>
</dbReference>
<accession>A0A918J7V9</accession>
<dbReference type="InterPro" id="IPR011335">
    <property type="entry name" value="Restrct_endonuc-II-like"/>
</dbReference>
<reference evidence="3" key="1">
    <citation type="journal article" date="2014" name="Int. J. Syst. Evol. Microbiol.">
        <title>Complete genome sequence of Corynebacterium casei LMG S-19264T (=DSM 44701T), isolated from a smear-ripened cheese.</title>
        <authorList>
            <consortium name="US DOE Joint Genome Institute (JGI-PGF)"/>
            <person name="Walter F."/>
            <person name="Albersmeier A."/>
            <person name="Kalinowski J."/>
            <person name="Ruckert C."/>
        </authorList>
    </citation>
    <scope>NUCLEOTIDE SEQUENCE</scope>
    <source>
        <strain evidence="3">KCTC 12113</strain>
    </source>
</reference>
<dbReference type="HAMAP" id="MF_00048">
    <property type="entry name" value="UPF0102"/>
    <property type="match status" value="1"/>
</dbReference>